<keyword evidence="4 7" id="KW-0812">Transmembrane</keyword>
<accession>H5Y4P4</accession>
<sequence length="250" mass="27363">MKASIWPSKLYTLVAVLSLVILWALAAVVVGAEILLPSPWTVLKDLVQLLPSRDFLQAVLHTVSRCLAGFSIAFLAALLLGIPAGLWPPLHYLLNPLVITIKSTPSMSIILLALIWLDTERATILIGLLVIFPILYANITTGIQNVDSKLVEMSKIYHVKKSRMVRELYLPSMLPHLVSASSTALGLNLKVIITAEVFSQPKISMGTSLQLEKVYLNTAGVFAWTLAAILISAIFDYALGHIKKRIEKGT</sequence>
<comment type="similarity">
    <text evidence="7">Belongs to the binding-protein-dependent transport system permease family.</text>
</comment>
<name>H5Y4P4_9FIRM</name>
<evidence type="ECO:0000256" key="5">
    <source>
        <dbReference type="ARBA" id="ARBA00022989"/>
    </source>
</evidence>
<proteinExistence type="inferred from homology"/>
<dbReference type="Proteomes" id="UP000005104">
    <property type="component" value="Chromosome"/>
</dbReference>
<dbReference type="GO" id="GO:0005886">
    <property type="term" value="C:plasma membrane"/>
    <property type="evidence" value="ECO:0007669"/>
    <property type="project" value="UniProtKB-SubCell"/>
</dbReference>
<feature type="domain" description="ABC transmembrane type-1" evidence="8">
    <location>
        <begin position="63"/>
        <end position="239"/>
    </location>
</feature>
<gene>
    <name evidence="9" type="ORF">DesyoDRAFT_2725</name>
</gene>
<organism evidence="9 10">
    <name type="scientific">Desulfosporosinus youngiae DSM 17734</name>
    <dbReference type="NCBI Taxonomy" id="768710"/>
    <lineage>
        <taxon>Bacteria</taxon>
        <taxon>Bacillati</taxon>
        <taxon>Bacillota</taxon>
        <taxon>Clostridia</taxon>
        <taxon>Eubacteriales</taxon>
        <taxon>Desulfitobacteriaceae</taxon>
        <taxon>Desulfosporosinus</taxon>
    </lineage>
</organism>
<feature type="transmembrane region" description="Helical" evidence="7">
    <location>
        <begin position="123"/>
        <end position="147"/>
    </location>
</feature>
<evidence type="ECO:0000256" key="4">
    <source>
        <dbReference type="ARBA" id="ARBA00022692"/>
    </source>
</evidence>
<keyword evidence="6 7" id="KW-0472">Membrane</keyword>
<evidence type="ECO:0000256" key="6">
    <source>
        <dbReference type="ARBA" id="ARBA00023136"/>
    </source>
</evidence>
<dbReference type="RefSeq" id="WP_007783823.1">
    <property type="nucleotide sequence ID" value="NZ_CM001441.1"/>
</dbReference>
<dbReference type="STRING" id="768710.DesyoDRAFT_2725"/>
<keyword evidence="2 7" id="KW-0813">Transport</keyword>
<evidence type="ECO:0000313" key="9">
    <source>
        <dbReference type="EMBL" id="EHQ89780.1"/>
    </source>
</evidence>
<dbReference type="SUPFAM" id="SSF161098">
    <property type="entry name" value="MetI-like"/>
    <property type="match status" value="1"/>
</dbReference>
<dbReference type="Gene3D" id="1.10.3720.10">
    <property type="entry name" value="MetI-like"/>
    <property type="match status" value="1"/>
</dbReference>
<evidence type="ECO:0000313" key="10">
    <source>
        <dbReference type="Proteomes" id="UP000005104"/>
    </source>
</evidence>
<evidence type="ECO:0000256" key="2">
    <source>
        <dbReference type="ARBA" id="ARBA00022448"/>
    </source>
</evidence>
<dbReference type="InterPro" id="IPR035906">
    <property type="entry name" value="MetI-like_sf"/>
</dbReference>
<dbReference type="Pfam" id="PF00528">
    <property type="entry name" value="BPD_transp_1"/>
    <property type="match status" value="1"/>
</dbReference>
<dbReference type="PANTHER" id="PTHR30151:SF0">
    <property type="entry name" value="ABC TRANSPORTER PERMEASE PROTEIN MJ0413-RELATED"/>
    <property type="match status" value="1"/>
</dbReference>
<feature type="transmembrane region" description="Helical" evidence="7">
    <location>
        <begin position="55"/>
        <end position="80"/>
    </location>
</feature>
<dbReference type="HOGENOM" id="CLU_046113_4_2_9"/>
<evidence type="ECO:0000256" key="7">
    <source>
        <dbReference type="RuleBase" id="RU363032"/>
    </source>
</evidence>
<dbReference type="GO" id="GO:0055085">
    <property type="term" value="P:transmembrane transport"/>
    <property type="evidence" value="ECO:0007669"/>
    <property type="project" value="InterPro"/>
</dbReference>
<dbReference type="EMBL" id="CM001441">
    <property type="protein sequence ID" value="EHQ89780.1"/>
    <property type="molecule type" value="Genomic_DNA"/>
</dbReference>
<dbReference type="CDD" id="cd06261">
    <property type="entry name" value="TM_PBP2"/>
    <property type="match status" value="1"/>
</dbReference>
<dbReference type="PANTHER" id="PTHR30151">
    <property type="entry name" value="ALKANE SULFONATE ABC TRANSPORTER-RELATED, MEMBRANE SUBUNIT"/>
    <property type="match status" value="1"/>
</dbReference>
<evidence type="ECO:0000259" key="8">
    <source>
        <dbReference type="PROSITE" id="PS50928"/>
    </source>
</evidence>
<keyword evidence="3" id="KW-1003">Cell membrane</keyword>
<keyword evidence="10" id="KW-1185">Reference proteome</keyword>
<evidence type="ECO:0000256" key="3">
    <source>
        <dbReference type="ARBA" id="ARBA00022475"/>
    </source>
</evidence>
<keyword evidence="5 7" id="KW-1133">Transmembrane helix</keyword>
<dbReference type="InterPro" id="IPR000515">
    <property type="entry name" value="MetI-like"/>
</dbReference>
<comment type="subcellular location">
    <subcellularLocation>
        <location evidence="1 7">Cell membrane</location>
        <topology evidence="1 7">Multi-pass membrane protein</topology>
    </subcellularLocation>
</comment>
<feature type="transmembrane region" description="Helical" evidence="7">
    <location>
        <begin position="92"/>
        <end position="117"/>
    </location>
</feature>
<dbReference type="OrthoDB" id="308958at2"/>
<protein>
    <submittedName>
        <fullName evidence="9">ABC-type nitrate/sulfonate/bicarbonate transport system, permease component</fullName>
    </submittedName>
</protein>
<dbReference type="AlphaFoldDB" id="H5Y4P4"/>
<reference evidence="9 10" key="1">
    <citation type="submission" date="2011-11" db="EMBL/GenBank/DDBJ databases">
        <title>The Noncontiguous Finished genome of Desulfosporosinus youngiae DSM 17734.</title>
        <authorList>
            <consortium name="US DOE Joint Genome Institute (JGI-PGF)"/>
            <person name="Lucas S."/>
            <person name="Han J."/>
            <person name="Lapidus A."/>
            <person name="Cheng J.-F."/>
            <person name="Goodwin L."/>
            <person name="Pitluck S."/>
            <person name="Peters L."/>
            <person name="Ovchinnikova G."/>
            <person name="Lu M."/>
            <person name="Land M.L."/>
            <person name="Hauser L."/>
            <person name="Pester M."/>
            <person name="Spring S."/>
            <person name="Ollivier B."/>
            <person name="Rattei T."/>
            <person name="Klenk H.-P."/>
            <person name="Wagner M."/>
            <person name="Loy A."/>
            <person name="Woyke T.J."/>
        </authorList>
    </citation>
    <scope>NUCLEOTIDE SEQUENCE [LARGE SCALE GENOMIC DNA]</scope>
    <source>
        <strain evidence="9 10">DSM 17734</strain>
    </source>
</reference>
<evidence type="ECO:0000256" key="1">
    <source>
        <dbReference type="ARBA" id="ARBA00004651"/>
    </source>
</evidence>
<feature type="transmembrane region" description="Helical" evidence="7">
    <location>
        <begin position="214"/>
        <end position="239"/>
    </location>
</feature>
<dbReference type="eggNOG" id="COG0600">
    <property type="taxonomic scope" value="Bacteria"/>
</dbReference>
<dbReference type="PROSITE" id="PS50928">
    <property type="entry name" value="ABC_TM1"/>
    <property type="match status" value="1"/>
</dbReference>